<dbReference type="Proteomes" id="UP000507470">
    <property type="component" value="Unassembled WGS sequence"/>
</dbReference>
<evidence type="ECO:0000313" key="3">
    <source>
        <dbReference type="EMBL" id="CAC5416415.1"/>
    </source>
</evidence>
<dbReference type="Pfam" id="PF20700">
    <property type="entry name" value="Mutator"/>
    <property type="match status" value="2"/>
</dbReference>
<gene>
    <name evidence="3" type="ORF">MCOR_49046</name>
</gene>
<dbReference type="PANTHER" id="PTHR33939">
    <property type="entry name" value="PROTEIN CBG22215"/>
    <property type="match status" value="1"/>
</dbReference>
<dbReference type="AlphaFoldDB" id="A0A6J8EA74"/>
<dbReference type="InterPro" id="IPR036397">
    <property type="entry name" value="RNaseH_sf"/>
</dbReference>
<dbReference type="InterPro" id="IPR038717">
    <property type="entry name" value="Tc1-like_DDE_dom"/>
</dbReference>
<dbReference type="Pfam" id="PF13358">
    <property type="entry name" value="DDE_3"/>
    <property type="match status" value="1"/>
</dbReference>
<feature type="domain" description="Tc1-like transposase DDE" evidence="1">
    <location>
        <begin position="775"/>
        <end position="911"/>
    </location>
</feature>
<proteinExistence type="predicted"/>
<accession>A0A6J8EA74</accession>
<keyword evidence="4" id="KW-1185">Reference proteome</keyword>
<feature type="domain" description="Mutator-like transposase" evidence="2">
    <location>
        <begin position="75"/>
        <end position="176"/>
    </location>
</feature>
<dbReference type="Gene3D" id="3.30.420.10">
    <property type="entry name" value="Ribonuclease H-like superfamily/Ribonuclease H"/>
    <property type="match status" value="1"/>
</dbReference>
<name>A0A6J8EA74_MYTCO</name>
<sequence length="1068" mass="121033">MPSVHVEVYVNLDHSYTLPLVLDNDPLAISSEIEVHTEVSKGENIENELLFDYIPSDLVPLSHCRFIVDLGFMAEQLKHCQSWLMYVQCPECGGVTKNKLGKTHHSGNSKRGCGTFDINTKAATGMLHAGIGETQLNNLLSTMNVHCIDTKSLKARKHEVGQVLEKHAKESEHKYLLEEAIGCLNINTGVVHHAIRCQQCRICDSATKRGIQPKEHKCKKNWAGSAKAMEPDMLVQMVMDVKNKGINIDEIAGDDDTTGFDRLKKIYPESKMIKTSDRNHVKKNVIKKLYAIKSQHKQLSDMVMNSILKNFSFMIDQNKGDVEGMENGLKAIVEHMYGDHAHCNRSWCGFLKDADKYKHSNLPHGKDLTSDSLRSDLEKIFLGNESVNPRKLASLSSSQANENFNNMLAAKAPKAKHYSSSASLGYRVDSSILQKNEGYAYVHASMGLSPGEETIKRSSKINMKRKKTKEKAKTKEAKRRRFFLKQTRTSNTASKEIREGKTYESEIVTDKESQEIPEIQDITKIPLNEQEVIKAPVVIFDLETTGLNKRIIEENIPIFVGEKEINKPWALQNPIKRLVKATGIKSTTLRRYVHTDASDDAVQDVVKAVDKAAAVQKTVKKNQKLDDFDKGVVRRTIYDLHKKSQSVTMPNLQQALKKKDIDVSISTVSRTVRLLGFRFYKNASSRRFVSERQQGRHIVYLDETWLNTNHAVKGDWLDVPSTSMSVFEPHYKGTHRKVPSGKGTRLIILDVDSSQQGLIPGCGLIFESKTNSSDYHDEMNKEHFTEWFRDTLLPKLPPRSVIIMDNAPYHSHLDPDSRVPNTSSNKSEISAWLEKSIVQYDKKMKKAELLDLVKQHKPLPRYIIDELASAYGREILRTPPYHCELNPIEIVWSYLKGYVARHNSSSKKKDIIKHVEEAKSHIDAERWAKFETHVEREFEEKLRKLDGIRDEDVDPVVIDMTDDDSQDSQRTIPYMFSEGEEEGNDVENDNDFEDSVSDTINDADEILCNTCGSTELPKPIQKDKYYPGFSVMLVISGYTTGVAQNLLFRRMSVFGASSFLTTGTSVNH</sequence>
<reference evidence="3 4" key="1">
    <citation type="submission" date="2020-06" db="EMBL/GenBank/DDBJ databases">
        <authorList>
            <person name="Li R."/>
            <person name="Bekaert M."/>
        </authorList>
    </citation>
    <scope>NUCLEOTIDE SEQUENCE [LARGE SCALE GENOMIC DNA]</scope>
    <source>
        <strain evidence="4">wild</strain>
    </source>
</reference>
<evidence type="ECO:0000313" key="4">
    <source>
        <dbReference type="Proteomes" id="UP000507470"/>
    </source>
</evidence>
<evidence type="ECO:0000259" key="2">
    <source>
        <dbReference type="Pfam" id="PF20700"/>
    </source>
</evidence>
<protein>
    <submittedName>
        <fullName evidence="3">Uncharacterized protein</fullName>
    </submittedName>
</protein>
<dbReference type="EMBL" id="CACVKT020008645">
    <property type="protein sequence ID" value="CAC5416415.1"/>
    <property type="molecule type" value="Genomic_DNA"/>
</dbReference>
<dbReference type="GO" id="GO:0003676">
    <property type="term" value="F:nucleic acid binding"/>
    <property type="evidence" value="ECO:0007669"/>
    <property type="project" value="InterPro"/>
</dbReference>
<organism evidence="3 4">
    <name type="scientific">Mytilus coruscus</name>
    <name type="common">Sea mussel</name>
    <dbReference type="NCBI Taxonomy" id="42192"/>
    <lineage>
        <taxon>Eukaryota</taxon>
        <taxon>Metazoa</taxon>
        <taxon>Spiralia</taxon>
        <taxon>Lophotrochozoa</taxon>
        <taxon>Mollusca</taxon>
        <taxon>Bivalvia</taxon>
        <taxon>Autobranchia</taxon>
        <taxon>Pteriomorphia</taxon>
        <taxon>Mytilida</taxon>
        <taxon>Mytiloidea</taxon>
        <taxon>Mytilidae</taxon>
        <taxon>Mytilinae</taxon>
        <taxon>Mytilus</taxon>
    </lineage>
</organism>
<dbReference type="InterPro" id="IPR049012">
    <property type="entry name" value="Mutator_transp_dom"/>
</dbReference>
<evidence type="ECO:0000259" key="1">
    <source>
        <dbReference type="Pfam" id="PF13358"/>
    </source>
</evidence>
<feature type="domain" description="Mutator-like transposase" evidence="2">
    <location>
        <begin position="190"/>
        <end position="348"/>
    </location>
</feature>
<dbReference type="OrthoDB" id="6119199at2759"/>
<dbReference type="PANTHER" id="PTHR33939:SF1">
    <property type="entry name" value="DUF4371 DOMAIN-CONTAINING PROTEIN"/>
    <property type="match status" value="1"/>
</dbReference>